<dbReference type="Pfam" id="PF14240">
    <property type="entry name" value="YHYH"/>
    <property type="match status" value="1"/>
</dbReference>
<dbReference type="KEGG" id="vg:8303481"/>
<proteinExistence type="predicted"/>
<protein>
    <submittedName>
        <fullName evidence="3">Strucutural protein</fullName>
    </submittedName>
</protein>
<dbReference type="RefSeq" id="YP_003097385.1">
    <property type="nucleotide sequence ID" value="NC_013085.1"/>
</dbReference>
<dbReference type="GeneID" id="8303481"/>
<dbReference type="Proteomes" id="UP000001515">
    <property type="component" value="Segment"/>
</dbReference>
<feature type="domain" description="YHYH" evidence="2">
    <location>
        <begin position="752"/>
        <end position="855"/>
    </location>
</feature>
<dbReference type="EMBL" id="FM207411">
    <property type="protein sequence ID" value="CAR63348.1"/>
    <property type="molecule type" value="Genomic_DNA"/>
</dbReference>
<keyword evidence="4" id="KW-1185">Reference proteome</keyword>
<gene>
    <name evidence="3" type="ORF">SRSM4_151</name>
</gene>
<evidence type="ECO:0000313" key="3">
    <source>
        <dbReference type="EMBL" id="CAR63348.1"/>
    </source>
</evidence>
<evidence type="ECO:0000313" key="4">
    <source>
        <dbReference type="Proteomes" id="UP000001515"/>
    </source>
</evidence>
<accession>C7BVB9</accession>
<sequence length="3515" mass="386822">MAAVKTKRISTLIESQLPQFISTEYELFSKFVQKYYEAQEVQGGTLDVINNLQKYLDIDFYEKNLLKQNDTLAVSISDTDTTIVVNDASSFPTKNGYIRINDEIIFYSDRTDTEFRDCSRGVSGNTTLGDLYTASNFKSTEAASHNANSKVYNVSNLFLYAFVKNFESQYLGSFPEKYLRGEVDKRTLIKNINKFYKSKGTDSSIKFIFNTIVSQDVTNKPEVYKPKDFTYKASKSDWINVYALKVKVISGDPTDLIGKQIVQPETEEYGYVSATVDNARAEGTFDGEKIWNIVLAPETVTGEFAISTKTRLEKNISQADSVGKRINVFSTIGWGKTGEVLIGEETIKFDDKNVTQFTISKRGSITYNHEAGASVYKPVVISSSNVKLLTLGVVYNFEINDSHPYSAVDDTIEISNPGFESADPKIVNTGSNQTRWILNRNLPINAPTVPYVGTQLGQTSTDVSAIFADDQYYYITSSGYPSYKILDGSSVSQTVEDQKLLRIIRRLATRTTEKYKTPKTEVGILLNGVRLYGYKDTDSIRYGTLEQIVPDRQGSGYVKPPFVLLDGAPNKARAVLSGSVVERYIVDTNNIFPRTPVVEVTSGRGASVRAVVTGDKITSMVIENPGEYYSSPPIVRITDSNGKGRFAEYNAIVDTDGRLVDFEKIAEGNFYDQRTVKVDIIAVGNGAIGTPLLKEWNFNRYEKLKSVLDTENGYLFPNYNITFENGYGQVANPKALRVALNDNLSAAGLEPSTKTHSPILGFAYDGNPIYGPFAHQNPLDSQSPIVRMTSSYVRNSSRSGGPSVSEYPLGTFTNDYTYKHKNGSLDENNGRFCITPEFPEGVYAYFLTIDSNQVPQYPYILGENFYSLPVDSNYNSDINQNDIPKASKRLFTPGMQGNGSGVFAKINEVKPGTVDNITIENSSSNFSVNSKVYFDNKGTNGSEAEALVNSVKGKPVSYIDSYENKVVKLTTIQNAYLFTDDILRQPSSNASGQIVGNVRNDNEIVLKNVVGTFDNTGTFSADIKTFFILLDQDSSYSEGAILSLTDGINPTVAKGEVLNGTSNQNVVEIKVVPLNPEDDPQDWDLGDWFQFNQGEYFLQSNNFFNTSGTRPVTLTSLSDNLEPFEVNQSVALVETVGNHGLGIDDKVDITILPDDSTKTKTYYLRKRLYQNVVFKAPEYSSTISDTGVGRFQILNGGADYAPGTYTNVPLTGGSGTGATSIVVVSDAGVVSSISIQDKGTGYRKADYLGIDDESLSRSVASQSTQRLTLYVDHVGFAAGSTRLNVSSTNGLAEGDTVLIGEEVIEIASISGNTLTVLRGREGTVDKDHYDKQPVDIYKPKLNFIDNFQLGAGNSAYIASYNPSTQEATLVYDYQVELNTAVSVTISTSFFDSSVPSRLVAIQSLEPIAYKFEFSEDNVNFTPNPNIDIQELYRYVFDTSHPSLTGTYFDLSPSKNFNLITGEKLASNTLPGNAGAFTEVKFGFGSRIAANDYSTEKGTDFTNFYYFDKNGIVNAEGSFLKIVKDPLQGEKRVIYVTPNRFVYNVSSEPLWDGSGDISYTTTGQFAIGEIKDFKITNLGLNYKKVPIITGVAPTQNYRASATVLFDLESKVITSVEVNERGSNYSNPKVVITDGDGIDAKFNVVLRGGEIFSITVANPGSGYTYAPTIEIVESDVEAYVDSNTIGIPQSVSIIRNGGAFHLDKTVASNFTSKYTLALLSPEGRFRKGETVVQKVGATEVMRAKVAEWRQGTNLLKLESVTGIVRENLEVQGIISKSTGTVKAIYATTFKEKITSFFDNIGYYSSDRGKLGVSNQKITDSFFYQDYSYVVKSKTPIDQWRELIKSTTHPAGFKLFGQVDIETDAPVEMPAEAPKASHFTVIQLWDPNKNKITVENTRRTITQTVQKIENQRIKKGVGSAATSEFNFNESRAFTVTLSAPFDGYFDDDGRLQGTTTFQLLNDGALFSPASAKNLVITLNGVLQEPEVAYTVSGDTITFAAPPLGPGQKLTGNNLSELSDYSGTIFYGRYFAFKDNQYNTRYFKKLRNIFQRNGRWLDSANQIERNRTFIVEETIGYGREKYPSLDWSTKQDDYERDLGYILDAYEHDVRFGGNVKTVDYINLFGQDSDYDYITKNKTASLDIFKYATNLANLAIRNWDIVETGVSYIQGSTTMIVADTNRLATGMHVSSGRAYPEGTKIVSIDSDTEITLSRAALSNSGGGGGAPEGTTSYSGTSGGNNIIAPTNTAVVEPGDTFAIEPGDTFIAPTSFSGSDTATFFFSGINSGTFYDAANLIEANKEYIQNEVSNLTFDNFVLHPNTSQEKCKRDIGYLVDAMVYHLRLGGNEKVVEFARFYFTNAGYPYGEELTYLGVYLPKELIAARYAWNLVGTYAKEAMRNSLNAPIYPDSPDPVEDLTISVDTQFPYCAEVASAIDSMIDIVNDIIDNGTGAVDPTPINASKPGNWTDTKPYTDYNLIPDSDLPYNGECDDVVSAVNSLYDAVDGILNSSVVARTLPDYVDGENKIFEMYWEDGSEVNTEEDEDLFLTINAVLQRPKYNADYPGEDSYYIDRTTIPNKLVFDVAPIWDQDFGAKSIGEPTAVEKVVGIGVGNYKRLTIDKNLVNGERTGPFLILDVEDLTVQSIEDKEFLYVFLDGVLQREGYSYTVAGPNIYFNVPIKDEMKIDMRYLYGRDVGQTLNLYDFAPDQFYAKASVVLQIPSGVGAFSTYAWMGDKIGSPIHAWQVRPDGSRNILGQLSNIAPYATELAFAIFGFKCELDTSLPVTFAVSSDYSRNTSLIITDYTITYETDEFDRALLSSNDQIWSGTFLGKTYRNPFLSLSSGDSIRVEGEDSFRKIKRLPSTTLSKEQRFQQQVSNSLTGSVDVERYNGITRGEGLSVVAIIENGSVVRLEWNRRSYEPLTQPTAYQYYTPPVLHFIPLDGNGGGARANVLVSKGQVISVDLIDGGSGYTKAPKVEVARKYDILSDRDIGVSLINVGISPLVEVRGLVSQSTIDIINLPPPLAFTTTAVVADSPKRVDIDLEEEIQLLRAVSEELTASISEIRSNRPNPDKFVVIDMFTATNQYLSQVSGRVGNIISSSVVTASRQITSTVHNIIQNNSLSNINYYEVAAFLDVDADPTDTIIYIADTSKFKTNGFLLIGDEVVRYMRKLSDRFLMVQRGQEGTVAKFWPAGTFIRQIPDPVSVVPGGVLSFTSEASVSMVGAASGIGEGQTGQDRVRYEQVQSPDVTLSTASRQITAEVQPELNINSISSVDSKVLYKLQSPFNITPVVTVQETTTSVNCEIQTVHSDFNTRKEALEVVLIPPPSGVIDGYQESVFITDPVSTRLNGFVNIDDDYGVVQRDGTIIFVINSVFGVSSEYIGNYTTTNAGHTISHFDGIFDDGSCNVSGLSILELDTYYPALTIRDFSERATSSYTISGSKFTLLPPSIQNPVSISSSTGTIGTSISVQSTTYFPDFGYIFTSGGTVFQYTSKTATTFEGCTLYTGPDSINAGEELVPYSID</sequence>
<feature type="region of interest" description="Disordered" evidence="1">
    <location>
        <begin position="2211"/>
        <end position="2232"/>
    </location>
</feature>
<dbReference type="InterPro" id="IPR025924">
    <property type="entry name" value="YHYH_dom"/>
</dbReference>
<evidence type="ECO:0000256" key="1">
    <source>
        <dbReference type="SAM" id="MobiDB-lite"/>
    </source>
</evidence>
<organism evidence="3 4">
    <name type="scientific">Synechococcus phage S-RSM4</name>
    <dbReference type="NCBI Taxonomy" id="555387"/>
    <lineage>
        <taxon>Viruses</taxon>
        <taxon>Duplodnaviria</taxon>
        <taxon>Heunggongvirae</taxon>
        <taxon>Uroviricota</taxon>
        <taxon>Caudoviricetes</taxon>
        <taxon>Pantevenvirales</taxon>
        <taxon>Kyanoviridae</taxon>
        <taxon>Gibbetvirus</taxon>
        <taxon>Gibbetvirus rsm4</taxon>
    </lineage>
</organism>
<evidence type="ECO:0000259" key="2">
    <source>
        <dbReference type="Pfam" id="PF14240"/>
    </source>
</evidence>
<reference evidence="3 4" key="1">
    <citation type="journal article" date="2009" name="Environ. Microbiol.">
        <title>Comparative genomics of marine cyanomyoviruses reveals the widespread occurrence of Synechococcus host genes localized to a hyperplastic region: implications for mechanisms of cyanophage evolution.</title>
        <authorList>
            <person name="Millard A.D."/>
            <person name="Zwirglmaier K."/>
            <person name="Downey M.J."/>
            <person name="Mann N.H."/>
            <person name="Scanlan D.J."/>
        </authorList>
    </citation>
    <scope>NUCLEOTIDE SEQUENCE</scope>
</reference>
<name>C7BVB9_9CAUD</name>